<dbReference type="GO" id="GO:0022857">
    <property type="term" value="F:transmembrane transporter activity"/>
    <property type="evidence" value="ECO:0007669"/>
    <property type="project" value="InterPro"/>
</dbReference>
<dbReference type="InterPro" id="IPR020846">
    <property type="entry name" value="MFS_dom"/>
</dbReference>
<reference evidence="9" key="1">
    <citation type="submission" date="2023-01" db="EMBL/GenBank/DDBJ databases">
        <authorList>
            <person name="Piombo E."/>
        </authorList>
    </citation>
    <scope>NUCLEOTIDE SEQUENCE</scope>
</reference>
<dbReference type="PANTHER" id="PTHR43791:SF43">
    <property type="entry name" value="MAJOR FACILITATOR SUPERFAMILY (MFS) PROFILE DOMAIN-CONTAINING PROTEIN"/>
    <property type="match status" value="1"/>
</dbReference>
<name>A0AA35Q190_9HYPO</name>
<feature type="transmembrane region" description="Helical" evidence="7">
    <location>
        <begin position="290"/>
        <end position="308"/>
    </location>
</feature>
<evidence type="ECO:0000256" key="2">
    <source>
        <dbReference type="ARBA" id="ARBA00022448"/>
    </source>
</evidence>
<dbReference type="PROSITE" id="PS50850">
    <property type="entry name" value="MFS"/>
    <property type="match status" value="1"/>
</dbReference>
<keyword evidence="3 7" id="KW-0812">Transmembrane</keyword>
<dbReference type="Proteomes" id="UP001160390">
    <property type="component" value="Unassembled WGS sequence"/>
</dbReference>
<feature type="transmembrane region" description="Helical" evidence="7">
    <location>
        <begin position="188"/>
        <end position="208"/>
    </location>
</feature>
<organism evidence="9 10">
    <name type="scientific">Clonostachys chloroleuca</name>
    <dbReference type="NCBI Taxonomy" id="1926264"/>
    <lineage>
        <taxon>Eukaryota</taxon>
        <taxon>Fungi</taxon>
        <taxon>Dikarya</taxon>
        <taxon>Ascomycota</taxon>
        <taxon>Pezizomycotina</taxon>
        <taxon>Sordariomycetes</taxon>
        <taxon>Hypocreomycetidae</taxon>
        <taxon>Hypocreales</taxon>
        <taxon>Bionectriaceae</taxon>
        <taxon>Clonostachys</taxon>
    </lineage>
</organism>
<evidence type="ECO:0000259" key="8">
    <source>
        <dbReference type="PROSITE" id="PS50850"/>
    </source>
</evidence>
<dbReference type="InterPro" id="IPR036259">
    <property type="entry name" value="MFS_trans_sf"/>
</dbReference>
<dbReference type="Gene3D" id="1.20.1250.20">
    <property type="entry name" value="MFS general substrate transporter like domains"/>
    <property type="match status" value="2"/>
</dbReference>
<dbReference type="InterPro" id="IPR011701">
    <property type="entry name" value="MFS"/>
</dbReference>
<keyword evidence="2" id="KW-0813">Transport</keyword>
<feature type="transmembrane region" description="Helical" evidence="7">
    <location>
        <begin position="328"/>
        <end position="348"/>
    </location>
</feature>
<feature type="transmembrane region" description="Helical" evidence="7">
    <location>
        <begin position="447"/>
        <end position="469"/>
    </location>
</feature>
<feature type="transmembrane region" description="Helical" evidence="7">
    <location>
        <begin position="220"/>
        <end position="242"/>
    </location>
</feature>
<evidence type="ECO:0000256" key="6">
    <source>
        <dbReference type="ARBA" id="ARBA00037968"/>
    </source>
</evidence>
<dbReference type="Pfam" id="PF07690">
    <property type="entry name" value="MFS_1"/>
    <property type="match status" value="1"/>
</dbReference>
<evidence type="ECO:0000313" key="9">
    <source>
        <dbReference type="EMBL" id="CAI6088037.1"/>
    </source>
</evidence>
<feature type="transmembrane region" description="Helical" evidence="7">
    <location>
        <begin position="126"/>
        <end position="145"/>
    </location>
</feature>
<feature type="transmembrane region" description="Helical" evidence="7">
    <location>
        <begin position="414"/>
        <end position="435"/>
    </location>
</feature>
<evidence type="ECO:0000256" key="7">
    <source>
        <dbReference type="SAM" id="Phobius"/>
    </source>
</evidence>
<evidence type="ECO:0000313" key="10">
    <source>
        <dbReference type="Proteomes" id="UP001160390"/>
    </source>
</evidence>
<dbReference type="SUPFAM" id="SSF103473">
    <property type="entry name" value="MFS general substrate transporter"/>
    <property type="match status" value="1"/>
</dbReference>
<feature type="transmembrane region" description="Helical" evidence="7">
    <location>
        <begin position="99"/>
        <end position="119"/>
    </location>
</feature>
<proteinExistence type="inferred from homology"/>
<evidence type="ECO:0000256" key="4">
    <source>
        <dbReference type="ARBA" id="ARBA00022989"/>
    </source>
</evidence>
<keyword evidence="4 7" id="KW-1133">Transmembrane helix</keyword>
<sequence>MSQIAKTPSPQVIPVVETEKGQSDVLSTDVETAAPKKKSWWNTSARTGERKLLLKLDLFILSWACFGYFLRLLDASNIRNAYVSGMKEDLELLSDQYNYFQTLWTIGYTVGMIPSQVILTYIRPSLWLPSVEISWAIITFCFAAVKNYKHVYVLRLLLGLAESPFYVGGMTLLGSWYTPKELATRATIFYSASFAAQMFSGYLQAAVYTGLDGVHGLPGWRWLFIICGCINIPGALWGYFAVPDSPYNTRVFYLSEEERALAKSRVEEVGRKPFEGVTLKTFKSALSRPFVWVFVINYIFFCTATYGSDFFGIYLKALNEYTVQQVNIIPTAAYAVGLVGAILFGFISDRLRDRVSVAFAIVLLNFTTCVVLATTPSKAGAFFGYLANPATNSYGPLIISLLGETFTSLADERALILGMAQTMGATFNAWLPLLIFNTGTQVPYFRVGWITSSACAAAQAVGVLLLGYFGKKIVRDTADPKL</sequence>
<dbReference type="AlphaFoldDB" id="A0AA35Q190"/>
<keyword evidence="10" id="KW-1185">Reference proteome</keyword>
<feature type="transmembrane region" description="Helical" evidence="7">
    <location>
        <begin position="151"/>
        <end position="176"/>
    </location>
</feature>
<comment type="caution">
    <text evidence="9">The sequence shown here is derived from an EMBL/GenBank/DDBJ whole genome shotgun (WGS) entry which is preliminary data.</text>
</comment>
<evidence type="ECO:0000256" key="5">
    <source>
        <dbReference type="ARBA" id="ARBA00023136"/>
    </source>
</evidence>
<dbReference type="GO" id="GO:0016020">
    <property type="term" value="C:membrane"/>
    <property type="evidence" value="ECO:0007669"/>
    <property type="project" value="UniProtKB-SubCell"/>
</dbReference>
<feature type="transmembrane region" description="Helical" evidence="7">
    <location>
        <begin position="52"/>
        <end position="70"/>
    </location>
</feature>
<keyword evidence="5 7" id="KW-0472">Membrane</keyword>
<protein>
    <recommendedName>
        <fullName evidence="8">Major facilitator superfamily (MFS) profile domain-containing protein</fullName>
    </recommendedName>
</protein>
<feature type="transmembrane region" description="Helical" evidence="7">
    <location>
        <begin position="355"/>
        <end position="376"/>
    </location>
</feature>
<accession>A0AA35Q190</accession>
<dbReference type="EMBL" id="CABFNP030000812">
    <property type="protein sequence ID" value="CAI6088037.1"/>
    <property type="molecule type" value="Genomic_DNA"/>
</dbReference>
<feature type="transmembrane region" description="Helical" evidence="7">
    <location>
        <begin position="382"/>
        <end position="402"/>
    </location>
</feature>
<comment type="similarity">
    <text evidence="6">Belongs to the major facilitator superfamily. Allantoate permease family.</text>
</comment>
<feature type="domain" description="Major facilitator superfamily (MFS) profile" evidence="8">
    <location>
        <begin position="60"/>
        <end position="474"/>
    </location>
</feature>
<gene>
    <name evidence="9" type="ORF">CCHLO57077_00013181</name>
</gene>
<evidence type="ECO:0000256" key="1">
    <source>
        <dbReference type="ARBA" id="ARBA00004141"/>
    </source>
</evidence>
<dbReference type="FunFam" id="1.20.1250.20:FF:000065">
    <property type="entry name" value="Putative MFS pantothenate transporter"/>
    <property type="match status" value="1"/>
</dbReference>
<comment type="subcellular location">
    <subcellularLocation>
        <location evidence="1">Membrane</location>
        <topology evidence="1">Multi-pass membrane protein</topology>
    </subcellularLocation>
</comment>
<evidence type="ECO:0000256" key="3">
    <source>
        <dbReference type="ARBA" id="ARBA00022692"/>
    </source>
</evidence>
<dbReference type="PANTHER" id="PTHR43791">
    <property type="entry name" value="PERMEASE-RELATED"/>
    <property type="match status" value="1"/>
</dbReference>